<dbReference type="AlphaFoldDB" id="A0A6N4TID9"/>
<name>A0A6N4TID9_9FIRM</name>
<accession>A0A6N4TID9</accession>
<keyword evidence="3" id="KW-1185">Reference proteome</keyword>
<reference evidence="3" key="1">
    <citation type="submission" date="2019-05" db="EMBL/GenBank/DDBJ databases">
        <title>Complete genome sequencing of Absiella argi strain JCM 30884.</title>
        <authorList>
            <person name="Sakamoto M."/>
            <person name="Murakami T."/>
            <person name="Mori H."/>
        </authorList>
    </citation>
    <scope>NUCLEOTIDE SEQUENCE [LARGE SCALE GENOMIC DNA]</scope>
    <source>
        <strain evidence="3">JCM 30884</strain>
    </source>
</reference>
<dbReference type="EMBL" id="AP019695">
    <property type="protein sequence ID" value="BBK22618.1"/>
    <property type="molecule type" value="Genomic_DNA"/>
</dbReference>
<feature type="compositionally biased region" description="Polar residues" evidence="1">
    <location>
        <begin position="107"/>
        <end position="121"/>
    </location>
</feature>
<evidence type="ECO:0000313" key="2">
    <source>
        <dbReference type="EMBL" id="BBK22618.1"/>
    </source>
</evidence>
<dbReference type="Proteomes" id="UP000464754">
    <property type="component" value="Chromosome"/>
</dbReference>
<proteinExistence type="predicted"/>
<evidence type="ECO:0000313" key="3">
    <source>
        <dbReference type="Proteomes" id="UP000464754"/>
    </source>
</evidence>
<sequence length="272" mass="31410">MFNWFIEDKGFCRSYAVDKRISNNIDAQEKEELLCQFLFNSYIGKNFTEKELTEREMFLKLKESDVSSVFGQLIAFEGIFLTVEVIADKTEEGYKIRKIQFGGSSEQANEVKQKPASSFKDNNGREEKAKENDSASKMRFVEATRRRSKLLEYRNVEKVDTAKYNAVMSGQLKGLFYYIDSNNSNAVKVIDTLNSQRKDEMIANTSLEATLWLLGYEQEYIKLATQEEDIVNIICDTARHTDDMYVIKSIRMMNQKMFNDALRENPAADGLI</sequence>
<evidence type="ECO:0000256" key="1">
    <source>
        <dbReference type="SAM" id="MobiDB-lite"/>
    </source>
</evidence>
<protein>
    <submittedName>
        <fullName evidence="2">Uncharacterized protein</fullName>
    </submittedName>
</protein>
<organism evidence="2 3">
    <name type="scientific">Amedibacterium intestinale</name>
    <dbReference type="NCBI Taxonomy" id="2583452"/>
    <lineage>
        <taxon>Bacteria</taxon>
        <taxon>Bacillati</taxon>
        <taxon>Bacillota</taxon>
        <taxon>Erysipelotrichia</taxon>
        <taxon>Erysipelotrichales</taxon>
        <taxon>Erysipelotrichaceae</taxon>
        <taxon>Amedibacterium</taxon>
    </lineage>
</organism>
<feature type="compositionally biased region" description="Basic and acidic residues" evidence="1">
    <location>
        <begin position="122"/>
        <end position="135"/>
    </location>
</feature>
<dbReference type="KEGG" id="aarg:Aargi30884_15210"/>
<gene>
    <name evidence="2" type="ORF">Aargi30884_15210</name>
</gene>
<dbReference type="RefSeq" id="WP_163051933.1">
    <property type="nucleotide sequence ID" value="NZ_AP019695.1"/>
</dbReference>
<feature type="region of interest" description="Disordered" evidence="1">
    <location>
        <begin position="107"/>
        <end position="135"/>
    </location>
</feature>